<dbReference type="EMBL" id="JBCEWA010000005">
    <property type="protein sequence ID" value="MEL5988362.1"/>
    <property type="molecule type" value="Genomic_DNA"/>
</dbReference>
<sequence length="55" mass="6267">MQSQTKVIYCDTCHKEIKKVRMGDVILPHQVSDLLPQQCKVCKVKAIIKGTKKPE</sequence>
<protein>
    <recommendedName>
        <fullName evidence="3">DUF2197 domain-containing protein</fullName>
    </recommendedName>
</protein>
<accession>A0ABU9LK19</accession>
<proteinExistence type="predicted"/>
<gene>
    <name evidence="1" type="ORF">AAF454_08075</name>
</gene>
<comment type="caution">
    <text evidence="1">The sequence shown here is derived from an EMBL/GenBank/DDBJ whole genome shotgun (WGS) entry which is preliminary data.</text>
</comment>
<reference evidence="1 2" key="1">
    <citation type="submission" date="2024-04" db="EMBL/GenBank/DDBJ databases">
        <authorList>
            <person name="Wu Y.S."/>
            <person name="Zhang L."/>
        </authorList>
    </citation>
    <scope>NUCLEOTIDE SEQUENCE [LARGE SCALE GENOMIC DNA]</scope>
    <source>
        <strain evidence="1 2">KG-01</strain>
    </source>
</reference>
<evidence type="ECO:0000313" key="2">
    <source>
        <dbReference type="Proteomes" id="UP001398420"/>
    </source>
</evidence>
<organism evidence="1 2">
    <name type="scientific">Kurthia gibsonii</name>
    <dbReference type="NCBI Taxonomy" id="33946"/>
    <lineage>
        <taxon>Bacteria</taxon>
        <taxon>Bacillati</taxon>
        <taxon>Bacillota</taxon>
        <taxon>Bacilli</taxon>
        <taxon>Bacillales</taxon>
        <taxon>Caryophanaceae</taxon>
        <taxon>Kurthia</taxon>
    </lineage>
</organism>
<evidence type="ECO:0000313" key="1">
    <source>
        <dbReference type="EMBL" id="MEL5988362.1"/>
    </source>
</evidence>
<name>A0ABU9LK19_9BACL</name>
<dbReference type="Proteomes" id="UP001398420">
    <property type="component" value="Unassembled WGS sequence"/>
</dbReference>
<evidence type="ECO:0008006" key="3">
    <source>
        <dbReference type="Google" id="ProtNLM"/>
    </source>
</evidence>
<keyword evidence="2" id="KW-1185">Reference proteome</keyword>
<dbReference type="RefSeq" id="WP_342302920.1">
    <property type="nucleotide sequence ID" value="NZ_JBCEWA010000005.1"/>
</dbReference>